<evidence type="ECO:0000313" key="2">
    <source>
        <dbReference type="Proteomes" id="UP000248764"/>
    </source>
</evidence>
<proteinExistence type="predicted"/>
<keyword evidence="2" id="KW-1185">Reference proteome</keyword>
<gene>
    <name evidence="1" type="ORF">C1I92_09785</name>
</gene>
<dbReference type="Pfam" id="PF04655">
    <property type="entry name" value="APH_6_hur"/>
    <property type="match status" value="1"/>
</dbReference>
<dbReference type="GO" id="GO:0016773">
    <property type="term" value="F:phosphotransferase activity, alcohol group as acceptor"/>
    <property type="evidence" value="ECO:0007669"/>
    <property type="project" value="InterPro"/>
</dbReference>
<protein>
    <submittedName>
        <fullName evidence="1">Kinase</fullName>
    </submittedName>
</protein>
<dbReference type="AlphaFoldDB" id="A0A2W2CV86"/>
<keyword evidence="1" id="KW-0418">Kinase</keyword>
<keyword evidence="1" id="KW-0808">Transferase</keyword>
<dbReference type="EMBL" id="POTW01000018">
    <property type="protein sequence ID" value="PZF84133.1"/>
    <property type="molecule type" value="Genomic_DNA"/>
</dbReference>
<dbReference type="GO" id="GO:0019748">
    <property type="term" value="P:secondary metabolic process"/>
    <property type="evidence" value="ECO:0007669"/>
    <property type="project" value="InterPro"/>
</dbReference>
<name>A0A2W2CV86_9ACTN</name>
<dbReference type="Proteomes" id="UP000248764">
    <property type="component" value="Unassembled WGS sequence"/>
</dbReference>
<dbReference type="InterPro" id="IPR011009">
    <property type="entry name" value="Kinase-like_dom_sf"/>
</dbReference>
<comment type="caution">
    <text evidence="1">The sequence shown here is derived from an EMBL/GenBank/DDBJ whole genome shotgun (WGS) entry which is preliminary data.</text>
</comment>
<dbReference type="InterPro" id="IPR006748">
    <property type="entry name" value="NH2Glyco/OHUrea_AB-resist_kin"/>
</dbReference>
<reference evidence="1 2" key="1">
    <citation type="submission" date="2018-01" db="EMBL/GenBank/DDBJ databases">
        <title>Draft genome sequence of Jiangella sp. GTF31.</title>
        <authorList>
            <person name="Sahin N."/>
            <person name="Ay H."/>
            <person name="Saygin H."/>
        </authorList>
    </citation>
    <scope>NUCLEOTIDE SEQUENCE [LARGE SCALE GENOMIC DNA]</scope>
    <source>
        <strain evidence="1 2">GTF31</strain>
    </source>
</reference>
<dbReference type="GO" id="GO:0016301">
    <property type="term" value="F:kinase activity"/>
    <property type="evidence" value="ECO:0007669"/>
    <property type="project" value="UniProtKB-KW"/>
</dbReference>
<accession>A0A2W2CV86</accession>
<sequence>MDRDRRVRRRGGAAVADRGLAVLQAGRVGAPETRVRGGGRVGFNTGVTAFRLPAKLSEFAAGGQEPRLTAWAATLPSVVPALVARWGLTVGTAYEPGGQCSWVAPATTAAGDAVVLKVGFRHSEAEHEADGLRFWAGDGAVRVFDDATFDDTSALLLERAEPGTLLARALPPLEQDVVLAGLLRRLWRRPPDGHPFRTLASMCDAWAAEFDAKLSSAPAGWDRGLLREGIALYRELPRTTADEVVLCTDLHPENVVAARREPWLVIDPKPYVGDRTYDATQHMLNMDRLLTDPAGLSDRMASLLDLEPARLRQWMFARCVQGCPDWTELYDVAVTLARS</sequence>
<dbReference type="SUPFAM" id="SSF56112">
    <property type="entry name" value="Protein kinase-like (PK-like)"/>
    <property type="match status" value="1"/>
</dbReference>
<evidence type="ECO:0000313" key="1">
    <source>
        <dbReference type="EMBL" id="PZF84133.1"/>
    </source>
</evidence>
<organism evidence="1 2">
    <name type="scientific">Jiangella anatolica</name>
    <dbReference type="NCBI Taxonomy" id="2670374"/>
    <lineage>
        <taxon>Bacteria</taxon>
        <taxon>Bacillati</taxon>
        <taxon>Actinomycetota</taxon>
        <taxon>Actinomycetes</taxon>
        <taxon>Jiangellales</taxon>
        <taxon>Jiangellaceae</taxon>
        <taxon>Jiangella</taxon>
    </lineage>
</organism>